<accession>A0ABS4I3S2</accession>
<organism evidence="1 2">
    <name type="scientific">Paenibacillus aceris</name>
    <dbReference type="NCBI Taxonomy" id="869555"/>
    <lineage>
        <taxon>Bacteria</taxon>
        <taxon>Bacillati</taxon>
        <taxon>Bacillota</taxon>
        <taxon>Bacilli</taxon>
        <taxon>Bacillales</taxon>
        <taxon>Paenibacillaceae</taxon>
        <taxon>Paenibacillus</taxon>
    </lineage>
</organism>
<sequence length="38" mass="4191">MITLGNSFFSFLLHTPGYAGGIAVFYGDETWAIHGRNE</sequence>
<reference evidence="1 2" key="1">
    <citation type="submission" date="2021-03" db="EMBL/GenBank/DDBJ databases">
        <title>Genomic Encyclopedia of Type Strains, Phase IV (KMG-IV): sequencing the most valuable type-strain genomes for metagenomic binning, comparative biology and taxonomic classification.</title>
        <authorList>
            <person name="Goeker M."/>
        </authorList>
    </citation>
    <scope>NUCLEOTIDE SEQUENCE [LARGE SCALE GENOMIC DNA]</scope>
    <source>
        <strain evidence="1 2">DSM 24950</strain>
    </source>
</reference>
<name>A0ABS4I3S2_9BACL</name>
<protein>
    <submittedName>
        <fullName evidence="1">Uncharacterized protein</fullName>
    </submittedName>
</protein>
<comment type="caution">
    <text evidence="1">The sequence shown here is derived from an EMBL/GenBank/DDBJ whole genome shotgun (WGS) entry which is preliminary data.</text>
</comment>
<keyword evidence="2" id="KW-1185">Reference proteome</keyword>
<evidence type="ECO:0000313" key="1">
    <source>
        <dbReference type="EMBL" id="MBP1965453.1"/>
    </source>
</evidence>
<dbReference type="Proteomes" id="UP001519344">
    <property type="component" value="Unassembled WGS sequence"/>
</dbReference>
<gene>
    <name evidence="1" type="ORF">J2Z65_004691</name>
</gene>
<evidence type="ECO:0000313" key="2">
    <source>
        <dbReference type="Proteomes" id="UP001519344"/>
    </source>
</evidence>
<dbReference type="EMBL" id="JAGGKV010000014">
    <property type="protein sequence ID" value="MBP1965453.1"/>
    <property type="molecule type" value="Genomic_DNA"/>
</dbReference>
<proteinExistence type="predicted"/>